<dbReference type="GeneID" id="63715292"/>
<keyword evidence="3" id="KW-1185">Reference proteome</keyword>
<dbReference type="Gene3D" id="3.75.10.10">
    <property type="entry name" value="L-arginine/glycine Amidinotransferase, Chain A"/>
    <property type="match status" value="1"/>
</dbReference>
<gene>
    <name evidence="2" type="ORF">DCS_02649</name>
</gene>
<dbReference type="STRING" id="98403.A0A151GWL7"/>
<dbReference type="AlphaFoldDB" id="A0A151GWL7"/>
<evidence type="ECO:0000313" key="2">
    <source>
        <dbReference type="EMBL" id="KYK61507.1"/>
    </source>
</evidence>
<dbReference type="SUPFAM" id="SSF110083">
    <property type="entry name" value="Peptidylarginine deiminase Pad4, middle domain"/>
    <property type="match status" value="1"/>
</dbReference>
<dbReference type="PANTHER" id="PTHR10837">
    <property type="entry name" value="PEPTIDYLARGININE DEIMINASE"/>
    <property type="match status" value="1"/>
</dbReference>
<dbReference type="Proteomes" id="UP000076580">
    <property type="component" value="Chromosome 01"/>
</dbReference>
<feature type="domain" description="Protein-arginine deiminase C-terminal" evidence="1">
    <location>
        <begin position="228"/>
        <end position="645"/>
    </location>
</feature>
<dbReference type="GO" id="GO:0005737">
    <property type="term" value="C:cytoplasm"/>
    <property type="evidence" value="ECO:0007669"/>
    <property type="project" value="InterPro"/>
</dbReference>
<dbReference type="Pfam" id="PF03068">
    <property type="entry name" value="PAD"/>
    <property type="match status" value="1"/>
</dbReference>
<dbReference type="InterPro" id="IPR004303">
    <property type="entry name" value="PAD"/>
</dbReference>
<name>A0A151GWL7_DRECN</name>
<sequence length="646" mass="71309">MEGLSCSLLFGSSPAPPYLPSSSGSFQARQDEICLLHRRLGNVLAAAALAQASCALKVDIRADTNRDGKVDTEGVTDVPGKHRWTDSLGALFLANIGDTNRRCGQMEGMQGNETVVSDETLMACHDAADDLQRAPQYLAPMRTMPLMNLSPSAFGSVSVVEEQSRTLVRVFRRVGGQEGWRIVKNDTVLAAEELANGLELGIDARDVRRPGWDGKATVQFSVTDGGQTSSDAVALRVAPLFTHHHLQKVETVLASDMSGERAYMNASEKAEASATIREIAKIVKAAGIDRPLRQLHTPDLWTEDYFEPTFMSIPGPEGPVVLRIMVSTSDEHRSYLTHRLPFQQLRDTGIGAVHYHPGDISNQNYMEAFGNLETIPPYEAPGTGKKYPMGRIIAGGAMSDRPPTGYDIFRAQGVQDPLLVDSQWLLVQHVDEFLQFLPANTTRGWSIMINDPDAGMQLVRDAQQAGLGATPFINYKNRSLVTANDLLDGPHRHANANASHRIQATIDLLKHETGITDQEIFRVPAVYEWADAACHQQRRRQVGDSATHGRHLAQKRRECKYPGMMSSISPAVVNGLVLSRSRYIAPKPWGPMVNGTDIFESATRNSYQRAGFDVDFVDDWQYHQRDGDVHCGTNTLRDASAEWWKR</sequence>
<protein>
    <recommendedName>
        <fullName evidence="1">Protein-arginine deiminase C-terminal domain-containing protein</fullName>
    </recommendedName>
</protein>
<accession>A0A151GWL7</accession>
<dbReference type="GO" id="GO:0005509">
    <property type="term" value="F:calcium ion binding"/>
    <property type="evidence" value="ECO:0007669"/>
    <property type="project" value="InterPro"/>
</dbReference>
<organism evidence="2 3">
    <name type="scientific">Drechmeria coniospora</name>
    <name type="common">Nematophagous fungus</name>
    <name type="synonym">Meria coniospora</name>
    <dbReference type="NCBI Taxonomy" id="98403"/>
    <lineage>
        <taxon>Eukaryota</taxon>
        <taxon>Fungi</taxon>
        <taxon>Dikarya</taxon>
        <taxon>Ascomycota</taxon>
        <taxon>Pezizomycotina</taxon>
        <taxon>Sordariomycetes</taxon>
        <taxon>Hypocreomycetidae</taxon>
        <taxon>Hypocreales</taxon>
        <taxon>Ophiocordycipitaceae</taxon>
        <taxon>Drechmeria</taxon>
    </lineage>
</organism>
<dbReference type="InterPro" id="IPR036556">
    <property type="entry name" value="PAD_central_sf"/>
</dbReference>
<comment type="caution">
    <text evidence="2">The sequence shown here is derived from an EMBL/GenBank/DDBJ whole genome shotgun (WGS) entry which is preliminary data.</text>
</comment>
<dbReference type="EMBL" id="LAYC01000001">
    <property type="protein sequence ID" value="KYK61507.1"/>
    <property type="molecule type" value="Genomic_DNA"/>
</dbReference>
<dbReference type="PANTHER" id="PTHR10837:SF8">
    <property type="entry name" value="PROTEIN-ARGININE DEIMINASE"/>
    <property type="match status" value="1"/>
</dbReference>
<dbReference type="InterPro" id="IPR013530">
    <property type="entry name" value="PAD_C"/>
</dbReference>
<dbReference type="InParanoid" id="A0A151GWL7"/>
<dbReference type="RefSeq" id="XP_040660859.1">
    <property type="nucleotide sequence ID" value="XM_040799976.1"/>
</dbReference>
<reference evidence="2 3" key="1">
    <citation type="journal article" date="2016" name="Sci. Rep.">
        <title>Insights into Adaptations to a Near-Obligate Nematode Endoparasitic Lifestyle from the Finished Genome of Drechmeria coniospora.</title>
        <authorList>
            <person name="Zhang L."/>
            <person name="Zhou Z."/>
            <person name="Guo Q."/>
            <person name="Fokkens L."/>
            <person name="Miskei M."/>
            <person name="Pocsi I."/>
            <person name="Zhang W."/>
            <person name="Chen M."/>
            <person name="Wang L."/>
            <person name="Sun Y."/>
            <person name="Donzelli B.G."/>
            <person name="Gibson D.M."/>
            <person name="Nelson D.R."/>
            <person name="Luo J.G."/>
            <person name="Rep M."/>
            <person name="Liu H."/>
            <person name="Yang S."/>
            <person name="Wang J."/>
            <person name="Krasnoff S.B."/>
            <person name="Xu Y."/>
            <person name="Molnar I."/>
            <person name="Lin M."/>
        </authorList>
    </citation>
    <scope>NUCLEOTIDE SEQUENCE [LARGE SCALE GENOMIC DNA]</scope>
    <source>
        <strain evidence="2 3">ARSEF 6962</strain>
    </source>
</reference>
<evidence type="ECO:0000259" key="1">
    <source>
        <dbReference type="Pfam" id="PF03068"/>
    </source>
</evidence>
<dbReference type="SUPFAM" id="SSF55909">
    <property type="entry name" value="Pentein"/>
    <property type="match status" value="1"/>
</dbReference>
<dbReference type="GO" id="GO:0004668">
    <property type="term" value="F:protein-arginine deiminase activity"/>
    <property type="evidence" value="ECO:0007669"/>
    <property type="project" value="InterPro"/>
</dbReference>
<proteinExistence type="predicted"/>
<evidence type="ECO:0000313" key="3">
    <source>
        <dbReference type="Proteomes" id="UP000076580"/>
    </source>
</evidence>